<feature type="compositionally biased region" description="Basic residues" evidence="1">
    <location>
        <begin position="477"/>
        <end position="487"/>
    </location>
</feature>
<proteinExistence type="predicted"/>
<reference evidence="3" key="1">
    <citation type="journal article" date="2019" name="Int. J. Syst. Evol. Microbiol.">
        <title>The Global Catalogue of Microorganisms (GCM) 10K type strain sequencing project: providing services to taxonomists for standard genome sequencing and annotation.</title>
        <authorList>
            <consortium name="The Broad Institute Genomics Platform"/>
            <consortium name="The Broad Institute Genome Sequencing Center for Infectious Disease"/>
            <person name="Wu L."/>
            <person name="Ma J."/>
        </authorList>
    </citation>
    <scope>NUCLEOTIDE SEQUENCE [LARGE SCALE GENOMIC DNA]</scope>
    <source>
        <strain evidence="3">NBRC 108730</strain>
    </source>
</reference>
<feature type="region of interest" description="Disordered" evidence="1">
    <location>
        <begin position="463"/>
        <end position="487"/>
    </location>
</feature>
<comment type="caution">
    <text evidence="2">The sequence shown here is derived from an EMBL/GenBank/DDBJ whole genome shotgun (WGS) entry which is preliminary data.</text>
</comment>
<gene>
    <name evidence="2" type="ORF">GCM10025868_14730</name>
</gene>
<dbReference type="Proteomes" id="UP001157017">
    <property type="component" value="Unassembled WGS sequence"/>
</dbReference>
<dbReference type="CDD" id="cd00110">
    <property type="entry name" value="LamG"/>
    <property type="match status" value="1"/>
</dbReference>
<evidence type="ECO:0000256" key="1">
    <source>
        <dbReference type="SAM" id="MobiDB-lite"/>
    </source>
</evidence>
<dbReference type="Pfam" id="PF13385">
    <property type="entry name" value="Laminin_G_3"/>
    <property type="match status" value="1"/>
</dbReference>
<protein>
    <recommendedName>
        <fullName evidence="4">LamG-like jellyroll fold domain-containing protein</fullName>
    </recommendedName>
</protein>
<feature type="compositionally biased region" description="Low complexity" evidence="1">
    <location>
        <begin position="290"/>
        <end position="305"/>
    </location>
</feature>
<dbReference type="InterPro" id="IPR001791">
    <property type="entry name" value="Laminin_G"/>
</dbReference>
<feature type="compositionally biased region" description="Low complexity" evidence="1">
    <location>
        <begin position="365"/>
        <end position="376"/>
    </location>
</feature>
<feature type="region of interest" description="Disordered" evidence="1">
    <location>
        <begin position="365"/>
        <end position="384"/>
    </location>
</feature>
<keyword evidence="3" id="KW-1185">Reference proteome</keyword>
<evidence type="ECO:0000313" key="2">
    <source>
        <dbReference type="EMBL" id="GMA86223.1"/>
    </source>
</evidence>
<dbReference type="SUPFAM" id="SSF49899">
    <property type="entry name" value="Concanavalin A-like lectins/glucanases"/>
    <property type="match status" value="1"/>
</dbReference>
<feature type="compositionally biased region" description="Low complexity" evidence="1">
    <location>
        <begin position="339"/>
        <end position="353"/>
    </location>
</feature>
<dbReference type="Gene3D" id="2.60.120.200">
    <property type="match status" value="2"/>
</dbReference>
<name>A0ABQ6JFM0_9ACTN</name>
<evidence type="ECO:0008006" key="4">
    <source>
        <dbReference type="Google" id="ProtNLM"/>
    </source>
</evidence>
<evidence type="ECO:0000313" key="3">
    <source>
        <dbReference type="Proteomes" id="UP001157017"/>
    </source>
</evidence>
<dbReference type="InterPro" id="IPR013320">
    <property type="entry name" value="ConA-like_dom_sf"/>
</dbReference>
<dbReference type="EMBL" id="BSUZ01000001">
    <property type="protein sequence ID" value="GMA86223.1"/>
    <property type="molecule type" value="Genomic_DNA"/>
</dbReference>
<feature type="region of interest" description="Disordered" evidence="1">
    <location>
        <begin position="290"/>
        <end position="353"/>
    </location>
</feature>
<accession>A0ABQ6JFM0</accession>
<feature type="compositionally biased region" description="Polar residues" evidence="1">
    <location>
        <begin position="307"/>
        <end position="324"/>
    </location>
</feature>
<sequence>MVVSGDGASSAYSDGVLADGAQDYWRLDESDPATAYNWAGFDDLNLGTGVSRGADGGTGDGDKASTFDGTDNGRAVKATAAQAPSTFTAEAWIKTTTTSGGKIIGFGGNQTGNSGNYDRHVYMQNDGKIVFGTYPGFTATITSAAAYNDGQWHHVVASLSSGGESLYVDGRRVARNAGVTSGQDYAGYWRVGGDNIGGWPGQPASFAFQGQIDDVAIYPTALSLEQVRSHYALSGRTLPGARPADAYGQAVYDADPDAYWRLGETVGTVAADASPNGSDGIYSGGYTQGGQSAVSGGPAGSVGVDGNNGQVSGTEAVSNPQTYSEEPVVPHHHHPGRQGSSASPTPSSGTAAATTATCTCSTTAGCASAPGSASPTWSTPTRAYNDGQWHHVVAEGSPSGLKPVRRRRPQGVEHDRRRAGLHRLLARGWRLHLGRQQLELLPRRHRRGGDLLLDAERRAGAAALDGRQGAGREHGAHRLVHQARRPT</sequence>
<organism evidence="2 3">
    <name type="scientific">Angustibacter aerolatus</name>
    <dbReference type="NCBI Taxonomy" id="1162965"/>
    <lineage>
        <taxon>Bacteria</taxon>
        <taxon>Bacillati</taxon>
        <taxon>Actinomycetota</taxon>
        <taxon>Actinomycetes</taxon>
        <taxon>Kineosporiales</taxon>
        <taxon>Kineosporiaceae</taxon>
    </lineage>
</organism>
<feature type="region of interest" description="Disordered" evidence="1">
    <location>
        <begin position="393"/>
        <end position="417"/>
    </location>
</feature>